<dbReference type="Proteomes" id="UP000831467">
    <property type="component" value="Chromosome"/>
</dbReference>
<gene>
    <name evidence="5" type="ORF">KV394_05555</name>
</gene>
<evidence type="ECO:0000256" key="3">
    <source>
        <dbReference type="ARBA" id="ARBA00023295"/>
    </source>
</evidence>
<keyword evidence="3" id="KW-0326">Glycosidase</keyword>
<dbReference type="InterPro" id="IPR036962">
    <property type="entry name" value="Glyco_hydro_3_N_sf"/>
</dbReference>
<evidence type="ECO:0000256" key="2">
    <source>
        <dbReference type="ARBA" id="ARBA00022801"/>
    </source>
</evidence>
<feature type="domain" description="Glycoside hydrolase family 3 N-terminal" evidence="4">
    <location>
        <begin position="35"/>
        <end position="336"/>
    </location>
</feature>
<dbReference type="EMBL" id="CP078076">
    <property type="protein sequence ID" value="UPL10599.1"/>
    <property type="molecule type" value="Genomic_DNA"/>
</dbReference>
<dbReference type="RefSeq" id="WP_247982500.1">
    <property type="nucleotide sequence ID" value="NZ_CP078076.1"/>
</dbReference>
<dbReference type="InterPro" id="IPR001764">
    <property type="entry name" value="Glyco_hydro_3_N"/>
</dbReference>
<dbReference type="InterPro" id="IPR050226">
    <property type="entry name" value="NagZ_Beta-hexosaminidase"/>
</dbReference>
<name>A0ABY4IDG2_9MICO</name>
<dbReference type="Pfam" id="PF00933">
    <property type="entry name" value="Glyco_hydro_3"/>
    <property type="match status" value="1"/>
</dbReference>
<evidence type="ECO:0000256" key="1">
    <source>
        <dbReference type="ARBA" id="ARBA00005336"/>
    </source>
</evidence>
<dbReference type="Gene3D" id="3.20.20.300">
    <property type="entry name" value="Glycoside hydrolase, family 3, N-terminal domain"/>
    <property type="match status" value="1"/>
</dbReference>
<dbReference type="PANTHER" id="PTHR30480">
    <property type="entry name" value="BETA-HEXOSAMINIDASE-RELATED"/>
    <property type="match status" value="1"/>
</dbReference>
<accession>A0ABY4IDG2</accession>
<organism evidence="5 6">
    <name type="scientific">Microbacterium sufflavum</name>
    <dbReference type="NCBI Taxonomy" id="2851649"/>
    <lineage>
        <taxon>Bacteria</taxon>
        <taxon>Bacillati</taxon>
        <taxon>Actinomycetota</taxon>
        <taxon>Actinomycetes</taxon>
        <taxon>Micrococcales</taxon>
        <taxon>Microbacteriaceae</taxon>
        <taxon>Microbacterium</taxon>
    </lineage>
</organism>
<evidence type="ECO:0000259" key="4">
    <source>
        <dbReference type="Pfam" id="PF00933"/>
    </source>
</evidence>
<protein>
    <submittedName>
        <fullName evidence="5">Glycoside hydrolase family 3 protein</fullName>
    </submittedName>
</protein>
<dbReference type="GO" id="GO:0016787">
    <property type="term" value="F:hydrolase activity"/>
    <property type="evidence" value="ECO:0007669"/>
    <property type="project" value="UniProtKB-KW"/>
</dbReference>
<dbReference type="PANTHER" id="PTHR30480:SF16">
    <property type="entry name" value="GLYCOSIDE HYDROLASE FAMILY 3 DOMAIN PROTEIN"/>
    <property type="match status" value="1"/>
</dbReference>
<dbReference type="SUPFAM" id="SSF51445">
    <property type="entry name" value="(Trans)glycosidases"/>
    <property type="match status" value="1"/>
</dbReference>
<keyword evidence="2 5" id="KW-0378">Hydrolase</keyword>
<keyword evidence="6" id="KW-1185">Reference proteome</keyword>
<evidence type="ECO:0000313" key="6">
    <source>
        <dbReference type="Proteomes" id="UP000831467"/>
    </source>
</evidence>
<sequence>MPALRDPALSRLAHSLLWPGFAGHTAPDWLRRALDHGLAGVVYFAQNLDPADPDQPRALSAEIHGRHPEALIGVDEEGGIVTRLEAAAGSSTPGNAVLGRLDDIDLTERVAAWTGRLVASAGIDVDLAPTVDVNADPRNPVIGVRSFGADPDVVARHAAAAVRGIQSAGVAACPKHFPGHGDTVTDSHLAPATADVTLEQLHAVHLPPFRAAIEAGAKTLMTAHIRVPALGDAPATLNPTSLRLARDLGFDGVLITDAVDMAAIRGTVGSGPGAVGALAAGADLVCIGNPALNPQVGGERTDQVEFEEVLHAVYEALRSGALPVARAEEAAARLAELSAWRRDHGDDAERPAAFEGADLVARAATVVGDVRLGSASATVVDARTKRSVAVGEASDFFTVALRERMPVERVSLAGLDATAAAARAAAVAADRTEEVVLLVNQPQSSPFEAAVQEAVLALRPDAVVVYAGWPAEGDVRAGRAVLALGASRASAVYVARVLSGSA</sequence>
<evidence type="ECO:0000313" key="5">
    <source>
        <dbReference type="EMBL" id="UPL10599.1"/>
    </source>
</evidence>
<comment type="similarity">
    <text evidence="1">Belongs to the glycosyl hydrolase 3 family.</text>
</comment>
<dbReference type="InterPro" id="IPR017853">
    <property type="entry name" value="GH"/>
</dbReference>
<proteinExistence type="inferred from homology"/>
<reference evidence="5 6" key="1">
    <citation type="submission" date="2021-06" db="EMBL/GenBank/DDBJ databases">
        <title>Genome-based taxonomic framework of Microbacterium strains isolated from marine environment, the description of four new species and reclassification of four preexisting species.</title>
        <authorList>
            <person name="Lee S.D."/>
            <person name="Kim S.-M."/>
            <person name="Byeon Y.-S."/>
            <person name="Yang H.L."/>
            <person name="Kim I.S."/>
        </authorList>
    </citation>
    <scope>NUCLEOTIDE SEQUENCE [LARGE SCALE GENOMIC DNA]</scope>
    <source>
        <strain evidence="5 6">SSW1-51</strain>
    </source>
</reference>